<evidence type="ECO:0000259" key="5">
    <source>
        <dbReference type="SMART" id="SM01382"/>
    </source>
</evidence>
<dbReference type="GO" id="GO:0002181">
    <property type="term" value="P:cytoplasmic translation"/>
    <property type="evidence" value="ECO:0007669"/>
    <property type="project" value="TreeGrafter"/>
</dbReference>
<evidence type="ECO:0000313" key="8">
    <source>
        <dbReference type="Proteomes" id="UP001431209"/>
    </source>
</evidence>
<dbReference type="Gene3D" id="2.40.50.140">
    <property type="entry name" value="Nucleic acid-binding proteins"/>
    <property type="match status" value="1"/>
</dbReference>
<dbReference type="Pfam" id="PF03947">
    <property type="entry name" value="Ribosomal_L2_C"/>
    <property type="match status" value="1"/>
</dbReference>
<evidence type="ECO:0000259" key="6">
    <source>
        <dbReference type="SMART" id="SM01383"/>
    </source>
</evidence>
<feature type="compositionally biased region" description="Basic and acidic residues" evidence="4">
    <location>
        <begin position="229"/>
        <end position="238"/>
    </location>
</feature>
<sequence length="256" mass="28523">MLRLFKATTPSQRFLCLIEKRRLMAPMLSRLKIGSPKQAGRNVHGHITVRHQGGGFKQSYRAIDWFRNTLDIPAKVISIEYDPMRSSFISLVYAANGIYCYVLASHLMNIGSTIINRSVPSLEHENGDTAFLKDLYVGARICAVESYPGGGAVYSRSAGTASIILRKRDNKVVIRLPSGDQFTAHELCRAQIGQISNPEHRYINYGKAGRMRNLGVRPSVRGVAMNPVDHPHGGGEGKKSKKAWPRTPWGKQHHHP</sequence>
<dbReference type="AlphaFoldDB" id="A0AAW2ZJV3"/>
<feature type="domain" description="Large ribosomal subunit protein uL2 RNA-binding" evidence="6">
    <location>
        <begin position="40"/>
        <end position="116"/>
    </location>
</feature>
<dbReference type="InterPro" id="IPR012340">
    <property type="entry name" value="NA-bd_OB-fold"/>
</dbReference>
<dbReference type="InterPro" id="IPR005880">
    <property type="entry name" value="Ribosomal_uL2_bac/org-type"/>
</dbReference>
<dbReference type="PIRSF" id="PIRSF002158">
    <property type="entry name" value="Ribosomal_L2"/>
    <property type="match status" value="1"/>
</dbReference>
<evidence type="ECO:0000256" key="3">
    <source>
        <dbReference type="ARBA" id="ARBA00023274"/>
    </source>
</evidence>
<feature type="region of interest" description="Disordered" evidence="4">
    <location>
        <begin position="222"/>
        <end position="256"/>
    </location>
</feature>
<dbReference type="InterPro" id="IPR002171">
    <property type="entry name" value="Ribosomal_uL2"/>
</dbReference>
<accession>A0AAW2ZJV3</accession>
<protein>
    <submittedName>
        <fullName evidence="7">Ribosomal protein L2</fullName>
    </submittedName>
</protein>
<dbReference type="InterPro" id="IPR014726">
    <property type="entry name" value="Ribosomal_uL2_dom3"/>
</dbReference>
<keyword evidence="2 7" id="KW-0689">Ribosomal protein</keyword>
<dbReference type="EMBL" id="JAOPGA020001505">
    <property type="protein sequence ID" value="KAL0488991.1"/>
    <property type="molecule type" value="Genomic_DNA"/>
</dbReference>
<dbReference type="NCBIfam" id="TIGR01171">
    <property type="entry name" value="rplB_bact"/>
    <property type="match status" value="1"/>
</dbReference>
<dbReference type="SMART" id="SM01383">
    <property type="entry name" value="Ribosomal_L2"/>
    <property type="match status" value="1"/>
</dbReference>
<evidence type="ECO:0000256" key="1">
    <source>
        <dbReference type="ARBA" id="ARBA00005636"/>
    </source>
</evidence>
<dbReference type="GO" id="GO:0015934">
    <property type="term" value="C:large ribosomal subunit"/>
    <property type="evidence" value="ECO:0007669"/>
    <property type="project" value="InterPro"/>
</dbReference>
<dbReference type="Gene3D" id="2.30.30.30">
    <property type="match status" value="1"/>
</dbReference>
<evidence type="ECO:0000256" key="4">
    <source>
        <dbReference type="SAM" id="MobiDB-lite"/>
    </source>
</evidence>
<evidence type="ECO:0000256" key="2">
    <source>
        <dbReference type="ARBA" id="ARBA00022980"/>
    </source>
</evidence>
<evidence type="ECO:0000313" key="7">
    <source>
        <dbReference type="EMBL" id="KAL0488991.1"/>
    </source>
</evidence>
<dbReference type="SUPFAM" id="SSF50104">
    <property type="entry name" value="Translation proteins SH3-like domain"/>
    <property type="match status" value="1"/>
</dbReference>
<dbReference type="InterPro" id="IPR008991">
    <property type="entry name" value="Translation_prot_SH3-like_sf"/>
</dbReference>
<feature type="domain" description="Large ribosomal subunit protein uL2 C-terminal" evidence="5">
    <location>
        <begin position="124"/>
        <end position="252"/>
    </location>
</feature>
<dbReference type="SMART" id="SM01382">
    <property type="entry name" value="Ribosomal_L2_C"/>
    <property type="match status" value="1"/>
</dbReference>
<dbReference type="InterPro" id="IPR014722">
    <property type="entry name" value="Rib_uL2_dom2"/>
</dbReference>
<dbReference type="Proteomes" id="UP001431209">
    <property type="component" value="Unassembled WGS sequence"/>
</dbReference>
<name>A0AAW2ZJV3_9EUKA</name>
<reference evidence="7 8" key="1">
    <citation type="submission" date="2024-03" db="EMBL/GenBank/DDBJ databases">
        <title>The Acrasis kona genome and developmental transcriptomes reveal deep origins of eukaryotic multicellular pathways.</title>
        <authorList>
            <person name="Sheikh S."/>
            <person name="Fu C.-J."/>
            <person name="Brown M.W."/>
            <person name="Baldauf S.L."/>
        </authorList>
    </citation>
    <scope>NUCLEOTIDE SEQUENCE [LARGE SCALE GENOMIC DNA]</scope>
    <source>
        <strain evidence="7 8">ATCC MYA-3509</strain>
    </source>
</reference>
<dbReference type="SUPFAM" id="SSF50249">
    <property type="entry name" value="Nucleic acid-binding proteins"/>
    <property type="match status" value="1"/>
</dbReference>
<proteinExistence type="inferred from homology"/>
<dbReference type="Pfam" id="PF00181">
    <property type="entry name" value="Ribosomal_L2_N"/>
    <property type="match status" value="1"/>
</dbReference>
<dbReference type="GO" id="GO:0003735">
    <property type="term" value="F:structural constituent of ribosome"/>
    <property type="evidence" value="ECO:0007669"/>
    <property type="project" value="InterPro"/>
</dbReference>
<organism evidence="7 8">
    <name type="scientific">Acrasis kona</name>
    <dbReference type="NCBI Taxonomy" id="1008807"/>
    <lineage>
        <taxon>Eukaryota</taxon>
        <taxon>Discoba</taxon>
        <taxon>Heterolobosea</taxon>
        <taxon>Tetramitia</taxon>
        <taxon>Eutetramitia</taxon>
        <taxon>Acrasidae</taxon>
        <taxon>Acrasis</taxon>
    </lineage>
</organism>
<dbReference type="InterPro" id="IPR022666">
    <property type="entry name" value="Ribosomal_uL2_RNA-bd_dom"/>
</dbReference>
<dbReference type="InterPro" id="IPR022669">
    <property type="entry name" value="Ribosomal_uL2_C"/>
</dbReference>
<gene>
    <name evidence="7" type="ORF">AKO1_013432</name>
</gene>
<comment type="similarity">
    <text evidence="1">Belongs to the universal ribosomal protein uL2 family.</text>
</comment>
<dbReference type="PANTHER" id="PTHR13691">
    <property type="entry name" value="RIBOSOMAL PROTEIN L2"/>
    <property type="match status" value="1"/>
</dbReference>
<comment type="caution">
    <text evidence="7">The sequence shown here is derived from an EMBL/GenBank/DDBJ whole genome shotgun (WGS) entry which is preliminary data.</text>
</comment>
<dbReference type="GO" id="GO:0016740">
    <property type="term" value="F:transferase activity"/>
    <property type="evidence" value="ECO:0007669"/>
    <property type="project" value="InterPro"/>
</dbReference>
<dbReference type="PROSITE" id="PS00467">
    <property type="entry name" value="RIBOSOMAL_L2"/>
    <property type="match status" value="1"/>
</dbReference>
<dbReference type="Gene3D" id="4.10.950.10">
    <property type="entry name" value="Ribosomal protein L2, domain 3"/>
    <property type="match status" value="1"/>
</dbReference>
<dbReference type="GO" id="GO:0003723">
    <property type="term" value="F:RNA binding"/>
    <property type="evidence" value="ECO:0007669"/>
    <property type="project" value="InterPro"/>
</dbReference>
<dbReference type="InterPro" id="IPR022671">
    <property type="entry name" value="Ribosomal_uL2_CS"/>
</dbReference>
<keyword evidence="8" id="KW-1185">Reference proteome</keyword>
<keyword evidence="3" id="KW-0687">Ribonucleoprotein</keyword>
<dbReference type="PANTHER" id="PTHR13691:SF5">
    <property type="entry name" value="LARGE RIBOSOMAL SUBUNIT PROTEIN UL2M"/>
    <property type="match status" value="1"/>
</dbReference>